<dbReference type="Pfam" id="PF13561">
    <property type="entry name" value="adh_short_C2"/>
    <property type="match status" value="1"/>
</dbReference>
<dbReference type="Gene3D" id="3.40.50.720">
    <property type="entry name" value="NAD(P)-binding Rossmann-like Domain"/>
    <property type="match status" value="1"/>
</dbReference>
<evidence type="ECO:0000313" key="4">
    <source>
        <dbReference type="Proteomes" id="UP000364291"/>
    </source>
</evidence>
<dbReference type="InterPro" id="IPR002347">
    <property type="entry name" value="SDR_fam"/>
</dbReference>
<dbReference type="PRINTS" id="PR00081">
    <property type="entry name" value="GDHRDH"/>
</dbReference>
<gene>
    <name evidence="3" type="primary">fabL</name>
    <name evidence="3" type="ORF">PAP18089_00566</name>
</gene>
<dbReference type="NCBIfam" id="NF006597">
    <property type="entry name" value="PRK09134.1"/>
    <property type="match status" value="1"/>
</dbReference>
<evidence type="ECO:0000313" key="3">
    <source>
        <dbReference type="EMBL" id="VVG69610.1"/>
    </source>
</evidence>
<name>A0A5E5NZR9_9BURK</name>
<dbReference type="EMBL" id="CABPSX010000001">
    <property type="protein sequence ID" value="VVG69610.1"/>
    <property type="molecule type" value="Genomic_DNA"/>
</dbReference>
<dbReference type="InterPro" id="IPR036291">
    <property type="entry name" value="NAD(P)-bd_dom_sf"/>
</dbReference>
<accession>A0A5E5NZR9</accession>
<evidence type="ECO:0000256" key="1">
    <source>
        <dbReference type="ARBA" id="ARBA00006484"/>
    </source>
</evidence>
<protein>
    <submittedName>
        <fullName evidence="3">Enoyl-[acyl-carrier-protein] reductase [NADPH] FabL</fullName>
        <ecNumber evidence="3">1.3.1.104</ecNumber>
    </submittedName>
</protein>
<evidence type="ECO:0000256" key="2">
    <source>
        <dbReference type="ARBA" id="ARBA00023002"/>
    </source>
</evidence>
<comment type="similarity">
    <text evidence="1">Belongs to the short-chain dehydrogenases/reductases (SDR) family.</text>
</comment>
<dbReference type="EC" id="1.3.1.104" evidence="3"/>
<dbReference type="GO" id="GO:0141148">
    <property type="term" value="F:enoyl-[acyl-carrier-protein] reductase (NADPH) activity"/>
    <property type="evidence" value="ECO:0007669"/>
    <property type="project" value="UniProtKB-EC"/>
</dbReference>
<organism evidence="3 4">
    <name type="scientific">Pandoraea apista</name>
    <dbReference type="NCBI Taxonomy" id="93218"/>
    <lineage>
        <taxon>Bacteria</taxon>
        <taxon>Pseudomonadati</taxon>
        <taxon>Pseudomonadota</taxon>
        <taxon>Betaproteobacteria</taxon>
        <taxon>Burkholderiales</taxon>
        <taxon>Burkholderiaceae</taxon>
        <taxon>Pandoraea</taxon>
    </lineage>
</organism>
<reference evidence="3 4" key="1">
    <citation type="submission" date="2019-08" db="EMBL/GenBank/DDBJ databases">
        <authorList>
            <person name="Peeters C."/>
        </authorList>
    </citation>
    <scope>NUCLEOTIDE SEQUENCE [LARGE SCALE GENOMIC DNA]</scope>
    <source>
        <strain evidence="3 4">LMG 18089</strain>
    </source>
</reference>
<dbReference type="AlphaFoldDB" id="A0A5E5NZR9"/>
<dbReference type="PANTHER" id="PTHR43639:SF1">
    <property type="entry name" value="SHORT-CHAIN DEHYDROGENASE_REDUCTASE FAMILY PROTEIN"/>
    <property type="match status" value="1"/>
</dbReference>
<sequence>MSGQAGSRPKFVYPPAPLTGIRRMTVASTPRPTPAISDRSRTPAVPRVALVTGGARRIGRAIALRLAGLGWDVAVHYERSHDEALEAVAAIEALGRRAVALQASLADEAATAALIGRCREALGVPTCLVNNASRFEYDSAADFGYQALERHMRVNAGAPLVLAREMHAALGETQRGVVVNLLDQKLANPNPDYLSYTLSKAALDVATTLLAQAFAPRLRVVGVAPGVTLLSVDQTPAGFAAAHASTPLGASSTPEDIAQAVAYLAEAPAVTGTVLYVDGGQHLASSSRDVKFLTEPADADRSR</sequence>
<keyword evidence="2 3" id="KW-0560">Oxidoreductase</keyword>
<proteinExistence type="inferred from homology"/>
<dbReference type="PANTHER" id="PTHR43639">
    <property type="entry name" value="OXIDOREDUCTASE, SHORT-CHAIN DEHYDROGENASE/REDUCTASE FAMILY (AFU_ORTHOLOGUE AFUA_5G02870)"/>
    <property type="match status" value="1"/>
</dbReference>
<dbReference type="SUPFAM" id="SSF51735">
    <property type="entry name" value="NAD(P)-binding Rossmann-fold domains"/>
    <property type="match status" value="1"/>
</dbReference>
<dbReference type="Proteomes" id="UP000364291">
    <property type="component" value="Unassembled WGS sequence"/>
</dbReference>